<dbReference type="EMBL" id="VRLR01000009">
    <property type="protein sequence ID" value="TXK79697.1"/>
    <property type="molecule type" value="Genomic_DNA"/>
</dbReference>
<gene>
    <name evidence="1" type="ORF">FU839_13435</name>
</gene>
<dbReference type="InterPro" id="IPR009822">
    <property type="entry name" value="YaeQ"/>
</dbReference>
<sequence length="188" mass="21096">MALKATIYKASLAVADMSRHHYQDYQLTLAQHPSETTERMMLRLLAFALCADENLTFGKGISDDDEAALYRQNLTGDYQLWIELGLPEEKRLRRASHKTEQLLLLAYGGTAVDKWYSSEQKALSQLKNLTIVAVSPADTAELAKLCDRTMQLQCTINEGQIWFGNAAQSVQVQLEFIQQSNPALLATE</sequence>
<dbReference type="OrthoDB" id="5293309at2"/>
<evidence type="ECO:0000313" key="2">
    <source>
        <dbReference type="Proteomes" id="UP000321814"/>
    </source>
</evidence>
<dbReference type="PANTHER" id="PTHR38784">
    <property type="entry name" value="SUCROSE PHOSPHORYLASE"/>
    <property type="match status" value="1"/>
</dbReference>
<dbReference type="Pfam" id="PF07152">
    <property type="entry name" value="YaeQ"/>
    <property type="match status" value="1"/>
</dbReference>
<name>A0A5C8LSP4_9GAMM</name>
<dbReference type="InterPro" id="IPR038590">
    <property type="entry name" value="YaeQ_sf"/>
</dbReference>
<reference evidence="1 2" key="1">
    <citation type="submission" date="2019-08" db="EMBL/GenBank/DDBJ databases">
        <title>Draft genome analysis of Rheinheimera tangshanensis isolated from the roots of fresh rice plants (Oryza sativa).</title>
        <authorList>
            <person name="Yu Q."/>
            <person name="Qi Y."/>
            <person name="Zhang H."/>
            <person name="Pu J."/>
        </authorList>
    </citation>
    <scope>NUCLEOTIDE SEQUENCE [LARGE SCALE GENOMIC DNA]</scope>
    <source>
        <strain evidence="1 2">JA3-B52</strain>
    </source>
</reference>
<comment type="caution">
    <text evidence="1">The sequence shown here is derived from an EMBL/GenBank/DDBJ whole genome shotgun (WGS) entry which is preliminary data.</text>
</comment>
<protein>
    <submittedName>
        <fullName evidence="1">YaeQ family protein</fullName>
    </submittedName>
</protein>
<dbReference type="Gene3D" id="3.10.640.10">
    <property type="entry name" value="Restriction endonuclease-like alpha-beta roll domain"/>
    <property type="match status" value="1"/>
</dbReference>
<dbReference type="Proteomes" id="UP000321814">
    <property type="component" value="Unassembled WGS sequence"/>
</dbReference>
<dbReference type="PANTHER" id="PTHR38784:SF1">
    <property type="entry name" value="SUCROSE PHOSPHORYLASE"/>
    <property type="match status" value="1"/>
</dbReference>
<dbReference type="InterPro" id="IPR011335">
    <property type="entry name" value="Restrct_endonuc-II-like"/>
</dbReference>
<dbReference type="AlphaFoldDB" id="A0A5C8LSP4"/>
<proteinExistence type="predicted"/>
<evidence type="ECO:0000313" key="1">
    <source>
        <dbReference type="EMBL" id="TXK79697.1"/>
    </source>
</evidence>
<dbReference type="SMART" id="SM01322">
    <property type="entry name" value="YaeQ"/>
    <property type="match status" value="1"/>
</dbReference>
<dbReference type="RefSeq" id="WP_147904783.1">
    <property type="nucleotide sequence ID" value="NZ_BAAAGC010000014.1"/>
</dbReference>
<keyword evidence="2" id="KW-1185">Reference proteome</keyword>
<dbReference type="PIRSF" id="PIRSF011484">
    <property type="entry name" value="YaeQ"/>
    <property type="match status" value="1"/>
</dbReference>
<accession>A0A5C8LSP4</accession>
<dbReference type="SUPFAM" id="SSF52980">
    <property type="entry name" value="Restriction endonuclease-like"/>
    <property type="match status" value="1"/>
</dbReference>
<organism evidence="1 2">
    <name type="scientific">Rheinheimera tangshanensis</name>
    <dbReference type="NCBI Taxonomy" id="400153"/>
    <lineage>
        <taxon>Bacteria</taxon>
        <taxon>Pseudomonadati</taxon>
        <taxon>Pseudomonadota</taxon>
        <taxon>Gammaproteobacteria</taxon>
        <taxon>Chromatiales</taxon>
        <taxon>Chromatiaceae</taxon>
        <taxon>Rheinheimera</taxon>
    </lineage>
</organism>